<keyword evidence="11" id="KW-1071">Ligand-gated ion channel</keyword>
<keyword evidence="12" id="KW-0407">Ion channel</keyword>
<keyword evidence="5 13" id="KW-0812">Transmembrane</keyword>
<dbReference type="Pfam" id="PF10613">
    <property type="entry name" value="Lig_chan-Glu_bd"/>
    <property type="match status" value="1"/>
</dbReference>
<feature type="transmembrane region" description="Helical" evidence="13">
    <location>
        <begin position="584"/>
        <end position="606"/>
    </location>
</feature>
<dbReference type="EMBL" id="JARAKH010000005">
    <property type="protein sequence ID" value="KAK8404113.1"/>
    <property type="molecule type" value="Genomic_DNA"/>
</dbReference>
<keyword evidence="16" id="KW-1185">Reference proteome</keyword>
<evidence type="ECO:0000256" key="6">
    <source>
        <dbReference type="ARBA" id="ARBA00022989"/>
    </source>
</evidence>
<dbReference type="Gene3D" id="3.40.190.10">
    <property type="entry name" value="Periplasmic binding protein-like II"/>
    <property type="match status" value="1"/>
</dbReference>
<dbReference type="GO" id="GO:0015276">
    <property type="term" value="F:ligand-gated monoatomic ion channel activity"/>
    <property type="evidence" value="ECO:0007669"/>
    <property type="project" value="InterPro"/>
</dbReference>
<evidence type="ECO:0000256" key="4">
    <source>
        <dbReference type="ARBA" id="ARBA00022475"/>
    </source>
</evidence>
<evidence type="ECO:0000259" key="14">
    <source>
        <dbReference type="SMART" id="SM00918"/>
    </source>
</evidence>
<dbReference type="PANTHER" id="PTHR42643:SF24">
    <property type="entry name" value="IONOTROPIC RECEPTOR 60A"/>
    <property type="match status" value="1"/>
</dbReference>
<dbReference type="PANTHER" id="PTHR42643">
    <property type="entry name" value="IONOTROPIC RECEPTOR 20A-RELATED"/>
    <property type="match status" value="1"/>
</dbReference>
<feature type="transmembrane region" description="Helical" evidence="13">
    <location>
        <begin position="139"/>
        <end position="159"/>
    </location>
</feature>
<comment type="similarity">
    <text evidence="2">Belongs to the glutamate-gated ion channel (TC 1.A.10.1) family.</text>
</comment>
<keyword evidence="10" id="KW-0325">Glycoprotein</keyword>
<keyword evidence="4" id="KW-1003">Cell membrane</keyword>
<comment type="subcellular location">
    <subcellularLocation>
        <location evidence="1">Cell membrane</location>
        <topology evidence="1">Multi-pass membrane protein</topology>
    </subcellularLocation>
</comment>
<evidence type="ECO:0000256" key="13">
    <source>
        <dbReference type="SAM" id="Phobius"/>
    </source>
</evidence>
<evidence type="ECO:0000256" key="10">
    <source>
        <dbReference type="ARBA" id="ARBA00023180"/>
    </source>
</evidence>
<evidence type="ECO:0000256" key="12">
    <source>
        <dbReference type="ARBA" id="ARBA00023303"/>
    </source>
</evidence>
<organism evidence="15 16">
    <name type="scientific">Scylla paramamosain</name>
    <name type="common">Mud crab</name>
    <dbReference type="NCBI Taxonomy" id="85552"/>
    <lineage>
        <taxon>Eukaryota</taxon>
        <taxon>Metazoa</taxon>
        <taxon>Ecdysozoa</taxon>
        <taxon>Arthropoda</taxon>
        <taxon>Crustacea</taxon>
        <taxon>Multicrustacea</taxon>
        <taxon>Malacostraca</taxon>
        <taxon>Eumalacostraca</taxon>
        <taxon>Eucarida</taxon>
        <taxon>Decapoda</taxon>
        <taxon>Pleocyemata</taxon>
        <taxon>Brachyura</taxon>
        <taxon>Eubrachyura</taxon>
        <taxon>Portunoidea</taxon>
        <taxon>Portunidae</taxon>
        <taxon>Portuninae</taxon>
        <taxon>Scylla</taxon>
    </lineage>
</organism>
<feature type="transmembrane region" description="Helical" evidence="13">
    <location>
        <begin position="372"/>
        <end position="395"/>
    </location>
</feature>
<evidence type="ECO:0000256" key="8">
    <source>
        <dbReference type="ARBA" id="ARBA00023136"/>
    </source>
</evidence>
<keyword evidence="3" id="KW-0813">Transport</keyword>
<gene>
    <name evidence="15" type="ORF">O3P69_000286</name>
</gene>
<dbReference type="InterPro" id="IPR019594">
    <property type="entry name" value="Glu/Gly-bd"/>
</dbReference>
<evidence type="ECO:0000256" key="7">
    <source>
        <dbReference type="ARBA" id="ARBA00023065"/>
    </source>
</evidence>
<keyword evidence="8 13" id="KW-0472">Membrane</keyword>
<evidence type="ECO:0000256" key="5">
    <source>
        <dbReference type="ARBA" id="ARBA00022692"/>
    </source>
</evidence>
<reference evidence="15 16" key="1">
    <citation type="submission" date="2023-03" db="EMBL/GenBank/DDBJ databases">
        <title>High-quality genome of Scylla paramamosain provides insights in environmental adaptation.</title>
        <authorList>
            <person name="Zhang L."/>
        </authorList>
    </citation>
    <scope>NUCLEOTIDE SEQUENCE [LARGE SCALE GENOMIC DNA]</scope>
    <source>
        <strain evidence="15">LZ_2023a</strain>
        <tissue evidence="15">Muscle</tissue>
    </source>
</reference>
<evidence type="ECO:0000256" key="9">
    <source>
        <dbReference type="ARBA" id="ARBA00023170"/>
    </source>
</evidence>
<dbReference type="Pfam" id="PF00060">
    <property type="entry name" value="Lig_chan"/>
    <property type="match status" value="2"/>
</dbReference>
<comment type="caution">
    <text evidence="15">The sequence shown here is derived from an EMBL/GenBank/DDBJ whole genome shotgun (WGS) entry which is preliminary data.</text>
</comment>
<keyword evidence="6 13" id="KW-1133">Transmembrane helix</keyword>
<keyword evidence="7" id="KW-0406">Ion transport</keyword>
<protein>
    <recommendedName>
        <fullName evidence="14">Ionotropic glutamate receptor L-glutamate and glycine-binding domain-containing protein</fullName>
    </recommendedName>
</protein>
<name>A0AAW0UVG8_SCYPA</name>
<dbReference type="GO" id="GO:0050906">
    <property type="term" value="P:detection of stimulus involved in sensory perception"/>
    <property type="evidence" value="ECO:0007669"/>
    <property type="project" value="UniProtKB-ARBA"/>
</dbReference>
<feature type="transmembrane region" description="Helical" evidence="13">
    <location>
        <begin position="510"/>
        <end position="540"/>
    </location>
</feature>
<feature type="transmembrane region" description="Helical" evidence="13">
    <location>
        <begin position="205"/>
        <end position="226"/>
    </location>
</feature>
<keyword evidence="9" id="KW-0675">Receptor</keyword>
<dbReference type="SUPFAM" id="SSF53850">
    <property type="entry name" value="Periplasmic binding protein-like II"/>
    <property type="match status" value="2"/>
</dbReference>
<evidence type="ECO:0000256" key="2">
    <source>
        <dbReference type="ARBA" id="ARBA00008685"/>
    </source>
</evidence>
<evidence type="ECO:0000313" key="15">
    <source>
        <dbReference type="EMBL" id="KAK8404113.1"/>
    </source>
</evidence>
<feature type="domain" description="Ionotropic glutamate receptor L-glutamate and glycine-binding" evidence="14">
    <location>
        <begin position="396"/>
        <end position="457"/>
    </location>
</feature>
<evidence type="ECO:0000256" key="11">
    <source>
        <dbReference type="ARBA" id="ARBA00023286"/>
    </source>
</evidence>
<dbReference type="Proteomes" id="UP001487740">
    <property type="component" value="Unassembled WGS sequence"/>
</dbReference>
<evidence type="ECO:0000256" key="3">
    <source>
        <dbReference type="ARBA" id="ARBA00022448"/>
    </source>
</evidence>
<proteinExistence type="inferred from homology"/>
<accession>A0AAW0UVG8</accession>
<dbReference type="SMART" id="SM00918">
    <property type="entry name" value="Lig_chan-Glu_bd"/>
    <property type="match status" value="1"/>
</dbReference>
<dbReference type="Gene3D" id="1.10.287.70">
    <property type="match status" value="2"/>
</dbReference>
<evidence type="ECO:0000256" key="1">
    <source>
        <dbReference type="ARBA" id="ARBA00004651"/>
    </source>
</evidence>
<dbReference type="InterPro" id="IPR001320">
    <property type="entry name" value="Iontro_rcpt_C"/>
</dbReference>
<dbReference type="InterPro" id="IPR052192">
    <property type="entry name" value="Insect_Ionotropic_Sensory_Rcpt"/>
</dbReference>
<dbReference type="AlphaFoldDB" id="A0AAW0UVG8"/>
<sequence length="643" mass="70372">MMSNILQHSAGGDEAWTPNKMAADRPHIKIAAGEYLRNSSSLSPSITVSAKWVPYTKIERDASGSITILGPMVELLRIFSTLLNFERRSWLSRLSSSRRRERVCDFSVTVFSDYQAILMQRPKLQSDVAGFIKPFTMEVWLLILASFLAISSTVAWVSGSEAALFQTPLTRPWARSVLMALQTVSQETSEWVPPHDAGRMLVTTWLLASLVFMSSYSGILTAMLTVPRVTIPIDSLADLVAQDDLPWRLEAGSMMYSFFEESEDPIGRKVFLEKAGTFQDCWAARQDVASGEFAAICDRTTMMKAMSWDFSTTGNCHLYMSQQKPAGAEGGGSAGQVAGEQITNTTQCLRPPSADSREGVSPLSVTAFSGPLACLGLGLTLAVVVFLMEMMIGWLPYSSVTKLADGNLTTGGPMGKLLDVFARYLDFEYELVQPPDAKSGIKLANGSWNGMIGMVHRNEVEMALGPFSVTAQREEDIDFSMAVLRDNQAIITARPTVQEDNAGFLKPFDLVVVVVAAALWVLVLVSMVAMAGSVIGVVAGEGRIFGEAPKNIVAKTCICVLSILTQDGSEWVPPHDAGRVLLTTWLLASMVFMSSYEGILVAMLTFPRVMIPIDSLTDLVYQDHLPWRLEYGAMMARMKASQH</sequence>
<evidence type="ECO:0000313" key="16">
    <source>
        <dbReference type="Proteomes" id="UP001487740"/>
    </source>
</evidence>
<dbReference type="GO" id="GO:0005886">
    <property type="term" value="C:plasma membrane"/>
    <property type="evidence" value="ECO:0007669"/>
    <property type="project" value="UniProtKB-SubCell"/>
</dbReference>